<proteinExistence type="predicted"/>
<dbReference type="EMBL" id="VLTN01000084">
    <property type="protein sequence ID" value="KAA0146533.1"/>
    <property type="molecule type" value="Genomic_DNA"/>
</dbReference>
<feature type="transmembrane region" description="Helical" evidence="9">
    <location>
        <begin position="294"/>
        <end position="314"/>
    </location>
</feature>
<sequence length="499" mass="50107">MCRSRALWNVCVLGAGFLLLFSAYNTIQGYATTLLGELGDVSLATLYATVSVAVLFAPWLVRAVGAKRALVGGAGAYVVYMLTLVTGVRGLIIAGSVVIGAGSAGLWVGMGLLSNANAAEDAAFGRYLGYFWAFLQLSNVLGNLATFAVLSDVPAGPWLFVGFAVTGSLGTLVLLALRPVPKRPSAAVVVPPRHEGRDGNVDLDLARVLLAEGPAGEFSPGPGPVAEESPTRGGGGGFQAAGGLAAAGSLAAGSLRAAFGPRLLPLLPLFLLTGLELAFWNASLPLLVRPDRVGLVLAAVGAFDAGGAVLFGWLGDAAGRLAVVVIGCACVVLGAGGSIAVAAAGAPASGVSPCGAQLGQVPVLVWATAAAFGLGDAALNTQTFASIGDMFQQAGRRRAKAALHDDAERHDDAAAIANTVFQLFNNIGSALGFYAGIPLPLVVEAKHGGFELGSVAVAVVTASVAVVAAASMFAARGLNTGRPCAAPRRRSSAGSARVN</sequence>
<comment type="subcellular location">
    <subcellularLocation>
        <location evidence="1">Membrane</location>
        <topology evidence="1">Multi-pass membrane protein</topology>
    </subcellularLocation>
</comment>
<dbReference type="InterPro" id="IPR010291">
    <property type="entry name" value="Ion_channel_UNC-93"/>
</dbReference>
<feature type="transmembrane region" description="Helical" evidence="9">
    <location>
        <begin position="423"/>
        <end position="443"/>
    </location>
</feature>
<organism evidence="10 11">
    <name type="scientific">Cafeteria roenbergensis</name>
    <name type="common">Marine flagellate</name>
    <dbReference type="NCBI Taxonomy" id="33653"/>
    <lineage>
        <taxon>Eukaryota</taxon>
        <taxon>Sar</taxon>
        <taxon>Stramenopiles</taxon>
        <taxon>Bigyra</taxon>
        <taxon>Opalozoa</taxon>
        <taxon>Bicosoecida</taxon>
        <taxon>Cafeteriaceae</taxon>
        <taxon>Cafeteria</taxon>
    </lineage>
</organism>
<evidence type="ECO:0000256" key="3">
    <source>
        <dbReference type="ARBA" id="ARBA00022989"/>
    </source>
</evidence>
<evidence type="ECO:0000256" key="6">
    <source>
        <dbReference type="ARBA" id="ARBA00040302"/>
    </source>
</evidence>
<feature type="region of interest" description="Disordered" evidence="8">
    <location>
        <begin position="214"/>
        <end position="235"/>
    </location>
</feature>
<feature type="transmembrane region" description="Helical" evidence="9">
    <location>
        <begin position="127"/>
        <end position="150"/>
    </location>
</feature>
<dbReference type="OMA" id="GYEWSGY"/>
<comment type="caution">
    <text evidence="10">The sequence shown here is derived from an EMBL/GenBank/DDBJ whole genome shotgun (WGS) entry which is preliminary data.</text>
</comment>
<dbReference type="AlphaFoldDB" id="A0A5A8C0K8"/>
<evidence type="ECO:0000256" key="8">
    <source>
        <dbReference type="SAM" id="MobiDB-lite"/>
    </source>
</evidence>
<feature type="transmembrane region" description="Helical" evidence="9">
    <location>
        <begin position="263"/>
        <end position="282"/>
    </location>
</feature>
<evidence type="ECO:0000256" key="4">
    <source>
        <dbReference type="ARBA" id="ARBA00023136"/>
    </source>
</evidence>
<keyword evidence="2 9" id="KW-0812">Transmembrane</keyword>
<evidence type="ECO:0000256" key="9">
    <source>
        <dbReference type="SAM" id="Phobius"/>
    </source>
</evidence>
<name>A0A5A8C0K8_CAFRO</name>
<gene>
    <name evidence="10" type="ORF">FNF29_08005</name>
</gene>
<keyword evidence="11" id="KW-1185">Reference proteome</keyword>
<dbReference type="InterPro" id="IPR051617">
    <property type="entry name" value="UNC-93-like_regulator"/>
</dbReference>
<feature type="transmembrane region" description="Helical" evidence="9">
    <location>
        <begin position="363"/>
        <end position="388"/>
    </location>
</feature>
<dbReference type="PANTHER" id="PTHR23294:SF0">
    <property type="entry name" value="UNC93-LIKE PROTEIN MFSD11"/>
    <property type="match status" value="1"/>
</dbReference>
<accession>A0A5A8C0K8</accession>
<feature type="transmembrane region" description="Helical" evidence="9">
    <location>
        <begin position="41"/>
        <end position="61"/>
    </location>
</feature>
<dbReference type="Proteomes" id="UP000323011">
    <property type="component" value="Unassembled WGS sequence"/>
</dbReference>
<dbReference type="Gene3D" id="1.20.1250.20">
    <property type="entry name" value="MFS general substrate transporter like domains"/>
    <property type="match status" value="1"/>
</dbReference>
<feature type="transmembrane region" description="Helical" evidence="9">
    <location>
        <begin position="68"/>
        <end position="85"/>
    </location>
</feature>
<evidence type="ECO:0000256" key="5">
    <source>
        <dbReference type="ARBA" id="ARBA00023180"/>
    </source>
</evidence>
<dbReference type="InterPro" id="IPR036259">
    <property type="entry name" value="MFS_trans_sf"/>
</dbReference>
<keyword evidence="3 9" id="KW-1133">Transmembrane helix</keyword>
<feature type="transmembrane region" description="Helical" evidence="9">
    <location>
        <begin position="455"/>
        <end position="475"/>
    </location>
</feature>
<evidence type="ECO:0000313" key="11">
    <source>
        <dbReference type="Proteomes" id="UP000323011"/>
    </source>
</evidence>
<reference evidence="10 11" key="1">
    <citation type="submission" date="2019-07" db="EMBL/GenBank/DDBJ databases">
        <title>Genomes of Cafeteria roenbergensis.</title>
        <authorList>
            <person name="Fischer M.G."/>
            <person name="Hackl T."/>
            <person name="Roman M."/>
        </authorList>
    </citation>
    <scope>NUCLEOTIDE SEQUENCE [LARGE SCALE GENOMIC DNA]</scope>
    <source>
        <strain evidence="10 11">BVI</strain>
    </source>
</reference>
<feature type="transmembrane region" description="Helical" evidence="9">
    <location>
        <begin position="321"/>
        <end position="343"/>
    </location>
</feature>
<evidence type="ECO:0000256" key="2">
    <source>
        <dbReference type="ARBA" id="ARBA00022692"/>
    </source>
</evidence>
<dbReference type="PANTHER" id="PTHR23294">
    <property type="entry name" value="ET TRANSLATION PRODUCT-RELATED"/>
    <property type="match status" value="1"/>
</dbReference>
<evidence type="ECO:0000256" key="7">
    <source>
        <dbReference type="ARBA" id="ARBA00041910"/>
    </source>
</evidence>
<keyword evidence="5" id="KW-0325">Glycoprotein</keyword>
<protein>
    <recommendedName>
        <fullName evidence="6">UNC93-like protein MFSD11</fullName>
    </recommendedName>
    <alternativeName>
        <fullName evidence="7">Major facilitator superfamily domain-containing protein 11</fullName>
    </alternativeName>
</protein>
<keyword evidence="4 9" id="KW-0472">Membrane</keyword>
<evidence type="ECO:0000256" key="1">
    <source>
        <dbReference type="ARBA" id="ARBA00004141"/>
    </source>
</evidence>
<dbReference type="Pfam" id="PF05978">
    <property type="entry name" value="UNC-93"/>
    <property type="match status" value="1"/>
</dbReference>
<dbReference type="SUPFAM" id="SSF103473">
    <property type="entry name" value="MFS general substrate transporter"/>
    <property type="match status" value="1"/>
</dbReference>
<feature type="transmembrane region" description="Helical" evidence="9">
    <location>
        <begin position="156"/>
        <end position="177"/>
    </location>
</feature>
<evidence type="ECO:0000313" key="10">
    <source>
        <dbReference type="EMBL" id="KAA0146533.1"/>
    </source>
</evidence>
<feature type="transmembrane region" description="Helical" evidence="9">
    <location>
        <begin position="91"/>
        <end position="115"/>
    </location>
</feature>
<dbReference type="GO" id="GO:0016020">
    <property type="term" value="C:membrane"/>
    <property type="evidence" value="ECO:0007669"/>
    <property type="project" value="UniProtKB-SubCell"/>
</dbReference>